<dbReference type="InterPro" id="IPR015424">
    <property type="entry name" value="PyrdxlP-dep_Trfase"/>
</dbReference>
<accession>A0A235BZ32</accession>
<dbReference type="EMBL" id="NOZQ01000003">
    <property type="protein sequence ID" value="OYD17598.1"/>
    <property type="molecule type" value="Genomic_DNA"/>
</dbReference>
<evidence type="ECO:0000313" key="2">
    <source>
        <dbReference type="Proteomes" id="UP000215215"/>
    </source>
</evidence>
<dbReference type="Pfam" id="PF01041">
    <property type="entry name" value="DegT_DnrJ_EryC1"/>
    <property type="match status" value="1"/>
</dbReference>
<gene>
    <name evidence="1" type="ORF">CH333_00275</name>
</gene>
<evidence type="ECO:0000313" key="1">
    <source>
        <dbReference type="EMBL" id="OYD17598.1"/>
    </source>
</evidence>
<dbReference type="AlphaFoldDB" id="A0A235BZ32"/>
<name>A0A235BZ32_UNCW3</name>
<dbReference type="Proteomes" id="UP000215215">
    <property type="component" value="Unassembled WGS sequence"/>
</dbReference>
<reference evidence="1 2" key="1">
    <citation type="submission" date="2017-07" db="EMBL/GenBank/DDBJ databases">
        <title>Recovery of genomes from metagenomes via a dereplication, aggregation, and scoring strategy.</title>
        <authorList>
            <person name="Sieber C.M."/>
            <person name="Probst A.J."/>
            <person name="Sharrar A."/>
            <person name="Thomas B.C."/>
            <person name="Hess M."/>
            <person name="Tringe S.G."/>
            <person name="Banfield J.F."/>
        </authorList>
    </citation>
    <scope>NUCLEOTIDE SEQUENCE [LARGE SCALE GENOMIC DNA]</scope>
    <source>
        <strain evidence="1">JGI_Cruoil_03_44_89</strain>
    </source>
</reference>
<dbReference type="InterPro" id="IPR015421">
    <property type="entry name" value="PyrdxlP-dep_Trfase_major"/>
</dbReference>
<protein>
    <submittedName>
        <fullName evidence="1">Uncharacterized protein</fullName>
    </submittedName>
</protein>
<dbReference type="InterPro" id="IPR000653">
    <property type="entry name" value="DegT/StrS_aminotransferase"/>
</dbReference>
<comment type="caution">
    <text evidence="1">The sequence shown here is derived from an EMBL/GenBank/DDBJ whole genome shotgun (WGS) entry which is preliminary data.</text>
</comment>
<organism evidence="1 2">
    <name type="scientific">candidate division WOR-3 bacterium JGI_Cruoil_03_44_89</name>
    <dbReference type="NCBI Taxonomy" id="1973748"/>
    <lineage>
        <taxon>Bacteria</taxon>
        <taxon>Bacteria division WOR-3</taxon>
    </lineage>
</organism>
<dbReference type="SUPFAM" id="SSF53383">
    <property type="entry name" value="PLP-dependent transferases"/>
    <property type="match status" value="1"/>
</dbReference>
<sequence length="45" mass="5237">MPYTFVATSNVILHCKTTHVFIDRCPDTLNINTEKIEEKITNKTR</sequence>
<dbReference type="Gene3D" id="3.40.640.10">
    <property type="entry name" value="Type I PLP-dependent aspartate aminotransferase-like (Major domain)"/>
    <property type="match status" value="1"/>
</dbReference>
<proteinExistence type="predicted"/>